<evidence type="ECO:0000256" key="1">
    <source>
        <dbReference type="ARBA" id="ARBA00010838"/>
    </source>
</evidence>
<dbReference type="OrthoDB" id="65569at2759"/>
<dbReference type="PANTHER" id="PTHR10353:SF36">
    <property type="entry name" value="LP05116P"/>
    <property type="match status" value="1"/>
</dbReference>
<evidence type="ECO:0000256" key="2">
    <source>
        <dbReference type="ARBA" id="ARBA00022801"/>
    </source>
</evidence>
<dbReference type="Proteomes" id="UP000886520">
    <property type="component" value="Chromosome 2"/>
</dbReference>
<dbReference type="Pfam" id="PF00232">
    <property type="entry name" value="Glyco_hydro_1"/>
    <property type="match status" value="1"/>
</dbReference>
<keyword evidence="3" id="KW-0326">Glycosidase</keyword>
<dbReference type="PRINTS" id="PR00131">
    <property type="entry name" value="GLHYDRLASE1"/>
</dbReference>
<dbReference type="AlphaFoldDB" id="A0A9D4V8G8"/>
<organism evidence="6 7">
    <name type="scientific">Adiantum capillus-veneris</name>
    <name type="common">Maidenhair fern</name>
    <dbReference type="NCBI Taxonomy" id="13818"/>
    <lineage>
        <taxon>Eukaryota</taxon>
        <taxon>Viridiplantae</taxon>
        <taxon>Streptophyta</taxon>
        <taxon>Embryophyta</taxon>
        <taxon>Tracheophyta</taxon>
        <taxon>Polypodiopsida</taxon>
        <taxon>Polypodiidae</taxon>
        <taxon>Polypodiales</taxon>
        <taxon>Pteridineae</taxon>
        <taxon>Pteridaceae</taxon>
        <taxon>Vittarioideae</taxon>
        <taxon>Adiantum</taxon>
    </lineage>
</organism>
<dbReference type="InterPro" id="IPR017853">
    <property type="entry name" value="GH"/>
</dbReference>
<evidence type="ECO:0000313" key="7">
    <source>
        <dbReference type="Proteomes" id="UP000886520"/>
    </source>
</evidence>
<reference evidence="6" key="1">
    <citation type="submission" date="2021-01" db="EMBL/GenBank/DDBJ databases">
        <title>Adiantum capillus-veneris genome.</title>
        <authorList>
            <person name="Fang Y."/>
            <person name="Liao Q."/>
        </authorList>
    </citation>
    <scope>NUCLEOTIDE SEQUENCE</scope>
    <source>
        <strain evidence="6">H3</strain>
        <tissue evidence="6">Leaf</tissue>
    </source>
</reference>
<dbReference type="FunFam" id="3.20.20.80:FF:000041">
    <property type="entry name" value="Beta-glucosidase 7"/>
    <property type="match status" value="1"/>
</dbReference>
<keyword evidence="2" id="KW-0378">Hydrolase</keyword>
<keyword evidence="5" id="KW-0732">Signal</keyword>
<feature type="signal peptide" evidence="5">
    <location>
        <begin position="1"/>
        <end position="24"/>
    </location>
</feature>
<comment type="similarity">
    <text evidence="1 4">Belongs to the glycosyl hydrolase 1 family.</text>
</comment>
<sequence length="514" mass="57054">MGCASDLACVVAVVLLVGIHAACCSSVFSSQSTLDILSNDSFIVDRGEFPASFKFGALTWAVKHESASYEDGKTDGLWDVYARMKGTVFDGTTPAAGADHYHRYPEDIALLADMGMNSFRFSIAWPRMFPNGTGEVNTLAVDHYNKVIDKLMDAGIEPSVTLYEQDLPQVLQDSYGGLLSPLFIDDFVHFANACFSAFGDRVKHWMTFDEANDFLPFAYAGFFCPPGRCSVGVPPYNCSAGNSSTEPYIAAHTMLLAHAAAVELYRKDYQPSQQGEIGLTVWFRWFEPLSNSTADKEASVRATDFTVGWFVEPLLYGDYPSSMREIVGSRLPSFTEEESARIRGSVDYIGLTAVTAIYATVDENSNTSATGYFEDWDVILTGNRDGVPIGRNDGEYFVPWGMEKVISYMRTRYDNVPTYVSGLGYGLNSESVYDDLRVEFYAEYLKSLLVGIRAGADVRGVYAWSLMDGFETTMGKLTKFGLYYVDDANVRYPRLSALWFKNMLTSNTSYAYMS</sequence>
<evidence type="ECO:0000256" key="3">
    <source>
        <dbReference type="ARBA" id="ARBA00023295"/>
    </source>
</evidence>
<dbReference type="InterPro" id="IPR001360">
    <property type="entry name" value="Glyco_hydro_1"/>
</dbReference>
<dbReference type="Gene3D" id="3.20.20.80">
    <property type="entry name" value="Glycosidases"/>
    <property type="match status" value="1"/>
</dbReference>
<name>A0A9D4V8G8_ADICA</name>
<protein>
    <recommendedName>
        <fullName evidence="8">Beta-glucosidase</fullName>
    </recommendedName>
</protein>
<accession>A0A9D4V8G8</accession>
<evidence type="ECO:0008006" key="8">
    <source>
        <dbReference type="Google" id="ProtNLM"/>
    </source>
</evidence>
<proteinExistence type="inferred from homology"/>
<evidence type="ECO:0000256" key="5">
    <source>
        <dbReference type="SAM" id="SignalP"/>
    </source>
</evidence>
<comment type="caution">
    <text evidence="6">The sequence shown here is derived from an EMBL/GenBank/DDBJ whole genome shotgun (WGS) entry which is preliminary data.</text>
</comment>
<evidence type="ECO:0000313" key="6">
    <source>
        <dbReference type="EMBL" id="KAI5081811.1"/>
    </source>
</evidence>
<gene>
    <name evidence="6" type="ORF">GOP47_0001554</name>
</gene>
<keyword evidence="7" id="KW-1185">Reference proteome</keyword>
<dbReference type="SUPFAM" id="SSF51445">
    <property type="entry name" value="(Trans)glycosidases"/>
    <property type="match status" value="1"/>
</dbReference>
<dbReference type="GO" id="GO:0008422">
    <property type="term" value="F:beta-glucosidase activity"/>
    <property type="evidence" value="ECO:0007669"/>
    <property type="project" value="TreeGrafter"/>
</dbReference>
<feature type="chain" id="PRO_5038680319" description="Beta-glucosidase" evidence="5">
    <location>
        <begin position="25"/>
        <end position="514"/>
    </location>
</feature>
<dbReference type="GO" id="GO:0005975">
    <property type="term" value="P:carbohydrate metabolic process"/>
    <property type="evidence" value="ECO:0007669"/>
    <property type="project" value="InterPro"/>
</dbReference>
<dbReference type="EMBL" id="JABFUD020000003">
    <property type="protein sequence ID" value="KAI5081811.1"/>
    <property type="molecule type" value="Genomic_DNA"/>
</dbReference>
<evidence type="ECO:0000256" key="4">
    <source>
        <dbReference type="RuleBase" id="RU003690"/>
    </source>
</evidence>
<dbReference type="PANTHER" id="PTHR10353">
    <property type="entry name" value="GLYCOSYL HYDROLASE"/>
    <property type="match status" value="1"/>
</dbReference>